<evidence type="ECO:0000256" key="2">
    <source>
        <dbReference type="ARBA" id="ARBA00022723"/>
    </source>
</evidence>
<dbReference type="OrthoDB" id="191686at2759"/>
<evidence type="ECO:0000313" key="7">
    <source>
        <dbReference type="EMBL" id="OMJ82999.1"/>
    </source>
</evidence>
<dbReference type="Gene3D" id="1.10.238.10">
    <property type="entry name" value="EF-hand"/>
    <property type="match status" value="1"/>
</dbReference>
<evidence type="ECO:0000256" key="5">
    <source>
        <dbReference type="ARBA" id="ARBA00022990"/>
    </source>
</evidence>
<feature type="domain" description="EF-hand" evidence="6">
    <location>
        <begin position="30"/>
        <end position="65"/>
    </location>
</feature>
<proteinExistence type="predicted"/>
<accession>A0A1R2C224</accession>
<organism evidence="7 8">
    <name type="scientific">Stentor coeruleus</name>
    <dbReference type="NCBI Taxonomy" id="5963"/>
    <lineage>
        <taxon>Eukaryota</taxon>
        <taxon>Sar</taxon>
        <taxon>Alveolata</taxon>
        <taxon>Ciliophora</taxon>
        <taxon>Postciliodesmatophora</taxon>
        <taxon>Heterotrichea</taxon>
        <taxon>Heterotrichida</taxon>
        <taxon>Stentoridae</taxon>
        <taxon>Stentor</taxon>
    </lineage>
</organism>
<dbReference type="SUPFAM" id="SSF47473">
    <property type="entry name" value="EF-hand"/>
    <property type="match status" value="1"/>
</dbReference>
<keyword evidence="8" id="KW-1185">Reference proteome</keyword>
<comment type="caution">
    <text evidence="7">The sequence shown here is derived from an EMBL/GenBank/DDBJ whole genome shotgun (WGS) entry which is preliminary data.</text>
</comment>
<gene>
    <name evidence="7" type="ORF">SteCoe_16147</name>
</gene>
<evidence type="ECO:0000256" key="1">
    <source>
        <dbReference type="ARBA" id="ARBA00020786"/>
    </source>
</evidence>
<evidence type="ECO:0000256" key="3">
    <source>
        <dbReference type="ARBA" id="ARBA00022737"/>
    </source>
</evidence>
<keyword evidence="2" id="KW-0479">Metal-binding</keyword>
<evidence type="ECO:0000259" key="6">
    <source>
        <dbReference type="PROSITE" id="PS50222"/>
    </source>
</evidence>
<dbReference type="GO" id="GO:0016460">
    <property type="term" value="C:myosin II complex"/>
    <property type="evidence" value="ECO:0007669"/>
    <property type="project" value="TreeGrafter"/>
</dbReference>
<keyword evidence="3" id="KW-0677">Repeat</keyword>
<dbReference type="Pfam" id="PF13499">
    <property type="entry name" value="EF-hand_7"/>
    <property type="match status" value="1"/>
</dbReference>
<dbReference type="InterPro" id="IPR002048">
    <property type="entry name" value="EF_hand_dom"/>
</dbReference>
<dbReference type="InterPro" id="IPR018247">
    <property type="entry name" value="EF_Hand_1_Ca_BS"/>
</dbReference>
<evidence type="ECO:0000313" key="8">
    <source>
        <dbReference type="Proteomes" id="UP000187209"/>
    </source>
</evidence>
<keyword evidence="4" id="KW-0106">Calcium</keyword>
<dbReference type="PANTHER" id="PTHR23048">
    <property type="entry name" value="MYOSIN LIGHT CHAIN 1, 3"/>
    <property type="match status" value="1"/>
</dbReference>
<dbReference type="PROSITE" id="PS00018">
    <property type="entry name" value="EF_HAND_1"/>
    <property type="match status" value="3"/>
</dbReference>
<dbReference type="PANTHER" id="PTHR23048:SF0">
    <property type="entry name" value="CALMODULIN LIKE 3"/>
    <property type="match status" value="1"/>
</dbReference>
<dbReference type="AlphaFoldDB" id="A0A1R2C224"/>
<dbReference type="PROSITE" id="PS50222">
    <property type="entry name" value="EF_HAND_2"/>
    <property type="match status" value="3"/>
</dbReference>
<dbReference type="Proteomes" id="UP000187209">
    <property type="component" value="Unassembled WGS sequence"/>
</dbReference>
<feature type="domain" description="EF-hand" evidence="6">
    <location>
        <begin position="1"/>
        <end position="27"/>
    </location>
</feature>
<protein>
    <recommendedName>
        <fullName evidence="1">Calmodulin</fullName>
    </recommendedName>
</protein>
<reference evidence="7 8" key="1">
    <citation type="submission" date="2016-11" db="EMBL/GenBank/DDBJ databases">
        <title>The macronuclear genome of Stentor coeruleus: a giant cell with tiny introns.</title>
        <authorList>
            <person name="Slabodnick M."/>
            <person name="Ruby J.G."/>
            <person name="Reiff S.B."/>
            <person name="Swart E.C."/>
            <person name="Gosai S."/>
            <person name="Prabakaran S."/>
            <person name="Witkowska E."/>
            <person name="Larue G.E."/>
            <person name="Fisher S."/>
            <person name="Freeman R.M."/>
            <person name="Gunawardena J."/>
            <person name="Chu W."/>
            <person name="Stover N.A."/>
            <person name="Gregory B.D."/>
            <person name="Nowacki M."/>
            <person name="Derisi J."/>
            <person name="Roy S.W."/>
            <person name="Marshall W.F."/>
            <person name="Sood P."/>
        </authorList>
    </citation>
    <scope>NUCLEOTIDE SEQUENCE [LARGE SCALE GENOMIC DNA]</scope>
    <source>
        <strain evidence="7">WM001</strain>
    </source>
</reference>
<dbReference type="CDD" id="cd00051">
    <property type="entry name" value="EFh"/>
    <property type="match status" value="1"/>
</dbReference>
<dbReference type="InterPro" id="IPR050230">
    <property type="entry name" value="CALM/Myosin/TropC-like"/>
</dbReference>
<dbReference type="InterPro" id="IPR011992">
    <property type="entry name" value="EF-hand-dom_pair"/>
</dbReference>
<evidence type="ECO:0000256" key="4">
    <source>
        <dbReference type="ARBA" id="ARBA00022837"/>
    </source>
</evidence>
<dbReference type="GO" id="GO:0005509">
    <property type="term" value="F:calcium ion binding"/>
    <property type="evidence" value="ECO:0007669"/>
    <property type="project" value="InterPro"/>
</dbReference>
<keyword evidence="5" id="KW-0007">Acetylation</keyword>
<dbReference type="SMART" id="SM00054">
    <property type="entry name" value="EFh"/>
    <property type="match status" value="2"/>
</dbReference>
<sequence>MEKYDTNDTKSLDREEFTRVFMDCLNSFSTTEDLLHDQFKKIDINNDGFITSEELKNILLYGEERLTEEEADSIIKEFDKNEDGKVSIKEFLEGALGKI</sequence>
<feature type="domain" description="EF-hand" evidence="6">
    <location>
        <begin position="66"/>
        <end position="99"/>
    </location>
</feature>
<dbReference type="EMBL" id="MPUH01000319">
    <property type="protein sequence ID" value="OMJ82999.1"/>
    <property type="molecule type" value="Genomic_DNA"/>
</dbReference>
<name>A0A1R2C224_9CILI</name>